<feature type="domain" description="FecR protein" evidence="2">
    <location>
        <begin position="64"/>
        <end position="154"/>
    </location>
</feature>
<dbReference type="InterPro" id="IPR006860">
    <property type="entry name" value="FecR"/>
</dbReference>
<feature type="chain" id="PRO_5042480563" evidence="1">
    <location>
        <begin position="21"/>
        <end position="219"/>
    </location>
</feature>
<dbReference type="PANTHER" id="PTHR38731:SF1">
    <property type="entry name" value="FECR PROTEIN DOMAIN-CONTAINING PROTEIN"/>
    <property type="match status" value="1"/>
</dbReference>
<feature type="signal peptide" evidence="1">
    <location>
        <begin position="1"/>
        <end position="20"/>
    </location>
</feature>
<name>A0AAJ1MIV3_9SPIO</name>
<dbReference type="EMBL" id="JAQQAL010000002">
    <property type="protein sequence ID" value="MDC7225196.1"/>
    <property type="molecule type" value="Genomic_DNA"/>
</dbReference>
<dbReference type="Proteomes" id="UP001221217">
    <property type="component" value="Unassembled WGS sequence"/>
</dbReference>
<reference evidence="3 4" key="1">
    <citation type="submission" date="2022-12" db="EMBL/GenBank/DDBJ databases">
        <title>Metagenome assembled genome from gulf of manar.</title>
        <authorList>
            <person name="Kohli P."/>
            <person name="Pk S."/>
            <person name="Venkata Ramana C."/>
            <person name="Sasikala C."/>
        </authorList>
    </citation>
    <scope>NUCLEOTIDE SEQUENCE [LARGE SCALE GENOMIC DNA]</scope>
    <source>
        <strain evidence="3">JB008</strain>
    </source>
</reference>
<evidence type="ECO:0000313" key="4">
    <source>
        <dbReference type="Proteomes" id="UP001221217"/>
    </source>
</evidence>
<evidence type="ECO:0000259" key="2">
    <source>
        <dbReference type="Pfam" id="PF04773"/>
    </source>
</evidence>
<evidence type="ECO:0000256" key="1">
    <source>
        <dbReference type="SAM" id="SignalP"/>
    </source>
</evidence>
<keyword evidence="1" id="KW-0732">Signal</keyword>
<proteinExistence type="predicted"/>
<dbReference type="Pfam" id="PF04773">
    <property type="entry name" value="FecR"/>
    <property type="match status" value="1"/>
</dbReference>
<sequence>MKKLFFYLILLFFVVFSVTAGGQTEGSAAVPQSVDGTVEYFDGNVTVDGVQADFGMKVGYGAIVKTGADSYCEIVFDSKNIFRIMESTVAEIRLNVEAPEIQIEKGAFAALFTKLEKLTSNESLKVRTQTTVASIRGTAFFVKVLDPETTYVCLCNGELDLAEDDGSNAGTYSSGHHTAVYFKEADGETEVTDAPMLYHNDEDMDSLAKHIGEKINWYY</sequence>
<dbReference type="AlphaFoldDB" id="A0AAJ1MIV3"/>
<protein>
    <submittedName>
        <fullName evidence="3">FecR domain-containing protein</fullName>
    </submittedName>
</protein>
<organism evidence="3 4">
    <name type="scientific">Candidatus Thalassospirochaeta sargassi</name>
    <dbReference type="NCBI Taxonomy" id="3119039"/>
    <lineage>
        <taxon>Bacteria</taxon>
        <taxon>Pseudomonadati</taxon>
        <taxon>Spirochaetota</taxon>
        <taxon>Spirochaetia</taxon>
        <taxon>Spirochaetales</taxon>
        <taxon>Spirochaetaceae</taxon>
        <taxon>Candidatus Thalassospirochaeta</taxon>
    </lineage>
</organism>
<evidence type="ECO:0000313" key="3">
    <source>
        <dbReference type="EMBL" id="MDC7225196.1"/>
    </source>
</evidence>
<comment type="caution">
    <text evidence="3">The sequence shown here is derived from an EMBL/GenBank/DDBJ whole genome shotgun (WGS) entry which is preliminary data.</text>
</comment>
<dbReference type="PANTHER" id="PTHR38731">
    <property type="entry name" value="LIPL45-RELATED LIPOPROTEIN-RELATED"/>
    <property type="match status" value="1"/>
</dbReference>
<accession>A0AAJ1MIV3</accession>
<gene>
    <name evidence="3" type="ORF">PQJ61_00365</name>
</gene>